<proteinExistence type="inferred from homology"/>
<dbReference type="Gene3D" id="3.40.50.12370">
    <property type="match status" value="1"/>
</dbReference>
<dbReference type="AlphaFoldDB" id="A0A2T1HMQ6"/>
<dbReference type="InterPro" id="IPR006015">
    <property type="entry name" value="Universal_stress_UspA"/>
</dbReference>
<comment type="similarity">
    <text evidence="1">Belongs to the universal stress protein A family.</text>
</comment>
<dbReference type="PANTHER" id="PTHR46268">
    <property type="entry name" value="STRESS RESPONSE PROTEIN NHAX"/>
    <property type="match status" value="1"/>
</dbReference>
<dbReference type="EMBL" id="PVZS01000034">
    <property type="protein sequence ID" value="PSC02928.1"/>
    <property type="molecule type" value="Genomic_DNA"/>
</dbReference>
<dbReference type="Pfam" id="PF00582">
    <property type="entry name" value="Usp"/>
    <property type="match status" value="1"/>
</dbReference>
<dbReference type="RefSeq" id="WP_106339757.1">
    <property type="nucleotide sequence ID" value="NZ_PVZS01000034.1"/>
</dbReference>
<evidence type="ECO:0000313" key="3">
    <source>
        <dbReference type="EMBL" id="PSC02928.1"/>
    </source>
</evidence>
<evidence type="ECO:0000259" key="2">
    <source>
        <dbReference type="Pfam" id="PF00582"/>
    </source>
</evidence>
<dbReference type="Proteomes" id="UP000239772">
    <property type="component" value="Unassembled WGS sequence"/>
</dbReference>
<gene>
    <name evidence="3" type="ORF">SLNSH_21300</name>
</gene>
<dbReference type="PANTHER" id="PTHR46268:SF15">
    <property type="entry name" value="UNIVERSAL STRESS PROTEIN HP_0031"/>
    <property type="match status" value="1"/>
</dbReference>
<organism evidence="3 4">
    <name type="scientific">Alsobacter soli</name>
    <dbReference type="NCBI Taxonomy" id="2109933"/>
    <lineage>
        <taxon>Bacteria</taxon>
        <taxon>Pseudomonadati</taxon>
        <taxon>Pseudomonadota</taxon>
        <taxon>Alphaproteobacteria</taxon>
        <taxon>Hyphomicrobiales</taxon>
        <taxon>Alsobacteraceae</taxon>
        <taxon>Alsobacter</taxon>
    </lineage>
</organism>
<dbReference type="CDD" id="cd00293">
    <property type="entry name" value="USP-like"/>
    <property type="match status" value="1"/>
</dbReference>
<reference evidence="4" key="1">
    <citation type="submission" date="2018-03" db="EMBL/GenBank/DDBJ databases">
        <authorList>
            <person name="Sun L."/>
            <person name="Liu H."/>
            <person name="Chen W."/>
            <person name="Huang K."/>
            <person name="Liu W."/>
            <person name="Gao X."/>
        </authorList>
    </citation>
    <scope>NUCLEOTIDE SEQUENCE [LARGE SCALE GENOMIC DNA]</scope>
    <source>
        <strain evidence="4">SH9</strain>
    </source>
</reference>
<sequence>MVMKSVLVPIEDNEGAQSILQTALVFARRFGSCLEAVAPLPLIDNYIVGEMVPLWPPAQTGTGDSSREALLLFERFMEEHDVHRRERASQGPCWAMREGALLGDSAVAAHARVFDISIVGRPGSGSAGPRLSLLEAVLFESGRPVLMAPPAGLSERSTIGETVVIAWNCSTETARAVAMAMPILVQARRIRVLTVEGATVPGPSGEDLVRRLRLDGVEADAVTVTPAGMTAGEASLDHARAFGADLMIKGAYTQSRLRQMIFGGVTSHILANATLPVLFAH</sequence>
<feature type="domain" description="UspA" evidence="2">
    <location>
        <begin position="218"/>
        <end position="279"/>
    </location>
</feature>
<protein>
    <submittedName>
        <fullName evidence="3">Universal stress protein</fullName>
    </submittedName>
</protein>
<evidence type="ECO:0000313" key="4">
    <source>
        <dbReference type="Proteomes" id="UP000239772"/>
    </source>
</evidence>
<dbReference type="SUPFAM" id="SSF52402">
    <property type="entry name" value="Adenine nucleotide alpha hydrolases-like"/>
    <property type="match status" value="2"/>
</dbReference>
<dbReference type="PRINTS" id="PR01438">
    <property type="entry name" value="UNVRSLSTRESS"/>
</dbReference>
<comment type="caution">
    <text evidence="3">The sequence shown here is derived from an EMBL/GenBank/DDBJ whole genome shotgun (WGS) entry which is preliminary data.</text>
</comment>
<keyword evidence="4" id="KW-1185">Reference proteome</keyword>
<dbReference type="InterPro" id="IPR006016">
    <property type="entry name" value="UspA"/>
</dbReference>
<name>A0A2T1HMQ6_9HYPH</name>
<accession>A0A2T1HMQ6</accession>
<evidence type="ECO:0000256" key="1">
    <source>
        <dbReference type="ARBA" id="ARBA00008791"/>
    </source>
</evidence>
<dbReference type="OrthoDB" id="9804721at2"/>